<gene>
    <name evidence="1" type="ORF">D4765_14385</name>
</gene>
<dbReference type="RefSeq" id="WP_136642989.1">
    <property type="nucleotide sequence ID" value="NZ_QYRT01000033.1"/>
</dbReference>
<protein>
    <submittedName>
        <fullName evidence="1">Uncharacterized protein</fullName>
    </submittedName>
</protein>
<accession>A0A4T2BQD6</accession>
<organism evidence="1 2">
    <name type="scientific">Subtercola vilae</name>
    <dbReference type="NCBI Taxonomy" id="2056433"/>
    <lineage>
        <taxon>Bacteria</taxon>
        <taxon>Bacillati</taxon>
        <taxon>Actinomycetota</taxon>
        <taxon>Actinomycetes</taxon>
        <taxon>Micrococcales</taxon>
        <taxon>Microbacteriaceae</taxon>
        <taxon>Subtercola</taxon>
    </lineage>
</organism>
<evidence type="ECO:0000313" key="1">
    <source>
        <dbReference type="EMBL" id="TIH33667.1"/>
    </source>
</evidence>
<comment type="caution">
    <text evidence="1">The sequence shown here is derived from an EMBL/GenBank/DDBJ whole genome shotgun (WGS) entry which is preliminary data.</text>
</comment>
<dbReference type="EMBL" id="QYRT01000033">
    <property type="protein sequence ID" value="TIH33667.1"/>
    <property type="molecule type" value="Genomic_DNA"/>
</dbReference>
<dbReference type="AlphaFoldDB" id="A0A4T2BQD6"/>
<dbReference type="Proteomes" id="UP000306192">
    <property type="component" value="Unassembled WGS sequence"/>
</dbReference>
<sequence>MTDLANYFGSFSTKLSVLSQAVAPNDKLFSAVLSVASGAYGQVQKSATSAAGGDMTVSVASDISASTVAIKDVVATCNQ</sequence>
<reference evidence="1 2" key="1">
    <citation type="journal article" date="2019" name="Microorganisms">
        <title>Systematic Affiliation and Genome Analysis of Subtercola vilae DB165(T) with Particular Emphasis on Cold Adaptation of an Isolate from a High-Altitude Cold Volcano Lake.</title>
        <authorList>
            <person name="Villalobos A.S."/>
            <person name="Wiese J."/>
            <person name="Imhoff J.F."/>
            <person name="Dorador C."/>
            <person name="Keller A."/>
            <person name="Hentschel U."/>
        </authorList>
    </citation>
    <scope>NUCLEOTIDE SEQUENCE [LARGE SCALE GENOMIC DNA]</scope>
    <source>
        <strain evidence="1 2">DB165</strain>
    </source>
</reference>
<evidence type="ECO:0000313" key="2">
    <source>
        <dbReference type="Proteomes" id="UP000306192"/>
    </source>
</evidence>
<proteinExistence type="predicted"/>
<name>A0A4T2BQD6_9MICO</name>
<keyword evidence="2" id="KW-1185">Reference proteome</keyword>